<keyword evidence="2" id="KW-1185">Reference proteome</keyword>
<protein>
    <submittedName>
        <fullName evidence="1">Uncharacterized protein</fullName>
    </submittedName>
</protein>
<dbReference type="EMBL" id="JAGMVJ010000003">
    <property type="protein sequence ID" value="KAH7091969.1"/>
    <property type="molecule type" value="Genomic_DNA"/>
</dbReference>
<accession>A0A8K0W2F8</accession>
<organism evidence="1 2">
    <name type="scientific">Paraphoma chrysanthemicola</name>
    <dbReference type="NCBI Taxonomy" id="798071"/>
    <lineage>
        <taxon>Eukaryota</taxon>
        <taxon>Fungi</taxon>
        <taxon>Dikarya</taxon>
        <taxon>Ascomycota</taxon>
        <taxon>Pezizomycotina</taxon>
        <taxon>Dothideomycetes</taxon>
        <taxon>Pleosporomycetidae</taxon>
        <taxon>Pleosporales</taxon>
        <taxon>Pleosporineae</taxon>
        <taxon>Phaeosphaeriaceae</taxon>
        <taxon>Paraphoma</taxon>
    </lineage>
</organism>
<comment type="caution">
    <text evidence="1">The sequence shown here is derived from an EMBL/GenBank/DDBJ whole genome shotgun (WGS) entry which is preliminary data.</text>
</comment>
<gene>
    <name evidence="1" type="ORF">FB567DRAFT_227780</name>
</gene>
<sequence length="255" mass="28920">MSLSEQVHLLHDFEYDWNSRDNHFYKLSQRDRTADMFLSQSLLSLLSYFQAKRCSVQRDRAFSLLSLCDTATKIEVDYQARRVDLAAQILELQPNAPCVCSATVVASSLGLHTESGGVPDSAKNSMQPWLDIRFTAMISKSVSNHIDLGYDHQAQYPCSLFVLALAEWLLSVTMGTHKRLLQVVREGKPLPLSSVLHRIGWTQKEWYCPDPSVPGYKMGIYDLDRNTCMLRVALLALIPGSKFPQYPDLCHLHKT</sequence>
<evidence type="ECO:0000313" key="2">
    <source>
        <dbReference type="Proteomes" id="UP000813461"/>
    </source>
</evidence>
<name>A0A8K0W2F8_9PLEO</name>
<reference evidence="1" key="1">
    <citation type="journal article" date="2021" name="Nat. Commun.">
        <title>Genetic determinants of endophytism in the Arabidopsis root mycobiome.</title>
        <authorList>
            <person name="Mesny F."/>
            <person name="Miyauchi S."/>
            <person name="Thiergart T."/>
            <person name="Pickel B."/>
            <person name="Atanasova L."/>
            <person name="Karlsson M."/>
            <person name="Huettel B."/>
            <person name="Barry K.W."/>
            <person name="Haridas S."/>
            <person name="Chen C."/>
            <person name="Bauer D."/>
            <person name="Andreopoulos W."/>
            <person name="Pangilinan J."/>
            <person name="LaButti K."/>
            <person name="Riley R."/>
            <person name="Lipzen A."/>
            <person name="Clum A."/>
            <person name="Drula E."/>
            <person name="Henrissat B."/>
            <person name="Kohler A."/>
            <person name="Grigoriev I.V."/>
            <person name="Martin F.M."/>
            <person name="Hacquard S."/>
        </authorList>
    </citation>
    <scope>NUCLEOTIDE SEQUENCE</scope>
    <source>
        <strain evidence="1">MPI-SDFR-AT-0120</strain>
    </source>
</reference>
<proteinExistence type="predicted"/>
<evidence type="ECO:0000313" key="1">
    <source>
        <dbReference type="EMBL" id="KAH7091969.1"/>
    </source>
</evidence>
<dbReference type="Proteomes" id="UP000813461">
    <property type="component" value="Unassembled WGS sequence"/>
</dbReference>
<dbReference type="AlphaFoldDB" id="A0A8K0W2F8"/>